<evidence type="ECO:0000313" key="3">
    <source>
        <dbReference type="Proteomes" id="UP000002729"/>
    </source>
</evidence>
<reference evidence="2 3" key="1">
    <citation type="journal article" date="2011" name="Proc. Natl. Acad. Sci. U.S.A.">
        <title>Niche of harmful alga Aureococcus anophagefferens revealed through ecogenomics.</title>
        <authorList>
            <person name="Gobler C.J."/>
            <person name="Berry D.L."/>
            <person name="Dyhrman S.T."/>
            <person name="Wilhelm S.W."/>
            <person name="Salamov A."/>
            <person name="Lobanov A.V."/>
            <person name="Zhang Y."/>
            <person name="Collier J.L."/>
            <person name="Wurch L.L."/>
            <person name="Kustka A.B."/>
            <person name="Dill B.D."/>
            <person name="Shah M."/>
            <person name="VerBerkmoes N.C."/>
            <person name="Kuo A."/>
            <person name="Terry A."/>
            <person name="Pangilinan J."/>
            <person name="Lindquist E.A."/>
            <person name="Lucas S."/>
            <person name="Paulsen I.T."/>
            <person name="Hattenrath-Lehmann T.K."/>
            <person name="Talmage S.C."/>
            <person name="Walker E.A."/>
            <person name="Koch F."/>
            <person name="Burson A.M."/>
            <person name="Marcoval M.A."/>
            <person name="Tang Y.Z."/>
            <person name="Lecleir G.R."/>
            <person name="Coyne K.J."/>
            <person name="Berg G.M."/>
            <person name="Bertrand E.M."/>
            <person name="Saito M.A."/>
            <person name="Gladyshev V.N."/>
            <person name="Grigoriev I.V."/>
        </authorList>
    </citation>
    <scope>NUCLEOTIDE SEQUENCE [LARGE SCALE GENOMIC DNA]</scope>
    <source>
        <strain evidence="3">CCMP 1984</strain>
    </source>
</reference>
<evidence type="ECO:0000313" key="2">
    <source>
        <dbReference type="EMBL" id="EGB02637.1"/>
    </source>
</evidence>
<feature type="region of interest" description="Disordered" evidence="1">
    <location>
        <begin position="1"/>
        <end position="43"/>
    </location>
</feature>
<keyword evidence="3" id="KW-1185">Reference proteome</keyword>
<dbReference type="Proteomes" id="UP000002729">
    <property type="component" value="Unassembled WGS sequence"/>
</dbReference>
<gene>
    <name evidence="2" type="ORF">AURANDRAFT_68699</name>
</gene>
<accession>F0YQH2</accession>
<evidence type="ECO:0000256" key="1">
    <source>
        <dbReference type="SAM" id="MobiDB-lite"/>
    </source>
</evidence>
<feature type="compositionally biased region" description="Low complexity" evidence="1">
    <location>
        <begin position="89"/>
        <end position="99"/>
    </location>
</feature>
<name>F0YQH2_AURAN</name>
<dbReference type="InParanoid" id="F0YQH2"/>
<dbReference type="AlphaFoldDB" id="F0YQH2"/>
<dbReference type="OrthoDB" id="4914at2759"/>
<proteinExistence type="predicted"/>
<dbReference type="RefSeq" id="XP_009042665.1">
    <property type="nucleotide sequence ID" value="XM_009044417.1"/>
</dbReference>
<dbReference type="KEGG" id="aaf:AURANDRAFT_68699"/>
<dbReference type="EMBL" id="GL833395">
    <property type="protein sequence ID" value="EGB02637.1"/>
    <property type="molecule type" value="Genomic_DNA"/>
</dbReference>
<feature type="compositionally biased region" description="Low complexity" evidence="1">
    <location>
        <begin position="65"/>
        <end position="76"/>
    </location>
</feature>
<feature type="non-terminal residue" evidence="2">
    <location>
        <position position="313"/>
    </location>
</feature>
<sequence>MKAAVAAAAADYDRPKSSRGGRAAVAPKPAYKPGQQRRAKRAAAVSIALTAAEELPAPRRKRARAAAAADEPALECAPKRRSPRPRPPAAAAAKPPAKKSAAAKKELWKARGAWPDGKTGHIGANALTFALFAYYQIPTGLAITQKVIEKTRFPWMEYLGLADAPAVYDVSGVRVEEISVSFSDNKPLLYGPCPFALSCAVLRSGNRDIAPPATERTVAQLEALAFALAVTSPGSLVPPVGDVRHAAEGARAAQLFLARCLAHPALGESELLRQFLLQTQPPPAIAAAKLPGGDVAFAASANARNSNLQPDFN</sequence>
<feature type="region of interest" description="Disordered" evidence="1">
    <location>
        <begin position="56"/>
        <end position="99"/>
    </location>
</feature>
<protein>
    <submittedName>
        <fullName evidence="2">Uncharacterized protein</fullName>
    </submittedName>
</protein>
<organism evidence="3">
    <name type="scientific">Aureococcus anophagefferens</name>
    <name type="common">Harmful bloom alga</name>
    <dbReference type="NCBI Taxonomy" id="44056"/>
    <lineage>
        <taxon>Eukaryota</taxon>
        <taxon>Sar</taxon>
        <taxon>Stramenopiles</taxon>
        <taxon>Ochrophyta</taxon>
        <taxon>Pelagophyceae</taxon>
        <taxon>Pelagomonadales</taxon>
        <taxon>Pelagomonadaceae</taxon>
        <taxon>Aureococcus</taxon>
    </lineage>
</organism>
<feature type="compositionally biased region" description="Low complexity" evidence="1">
    <location>
        <begin position="1"/>
        <end position="10"/>
    </location>
</feature>
<dbReference type="GeneID" id="20226964"/>